<proteinExistence type="predicted"/>
<comment type="caution">
    <text evidence="2">The sequence shown here is derived from an EMBL/GenBank/DDBJ whole genome shotgun (WGS) entry which is preliminary data.</text>
</comment>
<reference evidence="3" key="1">
    <citation type="journal article" date="2019" name="Int. J. Syst. Evol. Microbiol.">
        <title>The Global Catalogue of Microorganisms (GCM) 10K type strain sequencing project: providing services to taxonomists for standard genome sequencing and annotation.</title>
        <authorList>
            <consortium name="The Broad Institute Genomics Platform"/>
            <consortium name="The Broad Institute Genome Sequencing Center for Infectious Disease"/>
            <person name="Wu L."/>
            <person name="Ma J."/>
        </authorList>
    </citation>
    <scope>NUCLEOTIDE SEQUENCE [LARGE SCALE GENOMIC DNA]</scope>
    <source>
        <strain evidence="3">CCUG 51308</strain>
    </source>
</reference>
<name>A0ABW2IIH2_9PROT</name>
<gene>
    <name evidence="2" type="ORF">ACFQS8_03875</name>
</gene>
<sequence>MTISSIVSSTLKPSNLTIAALIAIALLFNYLASHFVAIQSSQLTARASIEAELLELDWDQPKSERDVQSVIQWINSKASQQSFPAEKIYFLTDSNKNPLAGNLNMWPQNAQPYPGWHKFEGNETNATSGPVYARIFSGSLEDSEATYKIMVGRQMPAIEPIFRRIFPVFLAISLLCATCGGFIFKAQQSNTKFSGVK</sequence>
<protein>
    <submittedName>
        <fullName evidence="2">Uncharacterized protein</fullName>
    </submittedName>
</protein>
<evidence type="ECO:0000313" key="3">
    <source>
        <dbReference type="Proteomes" id="UP001596492"/>
    </source>
</evidence>
<evidence type="ECO:0000256" key="1">
    <source>
        <dbReference type="SAM" id="Phobius"/>
    </source>
</evidence>
<dbReference type="Proteomes" id="UP001596492">
    <property type="component" value="Unassembled WGS sequence"/>
</dbReference>
<keyword evidence="1" id="KW-0472">Membrane</keyword>
<keyword evidence="1" id="KW-1133">Transmembrane helix</keyword>
<accession>A0ABW2IIH2</accession>
<feature type="transmembrane region" description="Helical" evidence="1">
    <location>
        <begin position="165"/>
        <end position="184"/>
    </location>
</feature>
<keyword evidence="1" id="KW-0812">Transmembrane</keyword>
<keyword evidence="3" id="KW-1185">Reference proteome</keyword>
<dbReference type="EMBL" id="JBHTBR010000002">
    <property type="protein sequence ID" value="MFC7290742.1"/>
    <property type="molecule type" value="Genomic_DNA"/>
</dbReference>
<evidence type="ECO:0000313" key="2">
    <source>
        <dbReference type="EMBL" id="MFC7290742.1"/>
    </source>
</evidence>
<dbReference type="RefSeq" id="WP_382165891.1">
    <property type="nucleotide sequence ID" value="NZ_JBHTBR010000002.1"/>
</dbReference>
<organism evidence="2 3">
    <name type="scientific">Hirschia litorea</name>
    <dbReference type="NCBI Taxonomy" id="1199156"/>
    <lineage>
        <taxon>Bacteria</taxon>
        <taxon>Pseudomonadati</taxon>
        <taxon>Pseudomonadota</taxon>
        <taxon>Alphaproteobacteria</taxon>
        <taxon>Hyphomonadales</taxon>
        <taxon>Hyphomonadaceae</taxon>
        <taxon>Hirschia</taxon>
    </lineage>
</organism>
<feature type="transmembrane region" description="Helical" evidence="1">
    <location>
        <begin position="16"/>
        <end position="38"/>
    </location>
</feature>